<sequence length="449" mass="52276">MGCKNKSSRKISEEEIAHYVAKKKAMKVAKKLQKTTGTVLFVWKKKIERDVVNVSVPIDEFFSIEAEKRRHRERMGEIEKLKKRRDERAIEKAHREEEMALLARERAHSLSLELLHGDEKVEEPKKQVQVAAIASKPEDNFEIMAMKAMGAMEDGDAVFGSVAEVNLELPVYWWHEKYKPRKPKYFNRFHTGYEWNKHSRTHYDRDNPPPKVVKGYKFNIFYPDQVDKSKSPTYTIEKDNGSNGDETCIIRFQAGPPYIDIAFRIANEEWEYSQKKGFKCTFEQGVLKVYFNLKRYRYRRITPSSNVSSELELYPFIVIEFKEEYTSKFDKVELDKIVDVVFELSDQALDPAIKEAFDVAYSNIYAFHVAQKSLEKSVENMGGFVFSAYHGRHLLWRISCIIRVENNIGCDDGQWLWVMVGEELLFGGTIVRTGCGHWLLDGKDDDAFP</sequence>
<dbReference type="GO" id="GO:0045292">
    <property type="term" value="P:mRNA cis splicing, via spliceosome"/>
    <property type="evidence" value="ECO:0007669"/>
    <property type="project" value="TreeGrafter"/>
</dbReference>
<comment type="caution">
    <text evidence="2">The sequence shown here is derived from an EMBL/GenBank/DDBJ whole genome shotgun (WGS) entry which is preliminary data.</text>
</comment>
<dbReference type="PANTHER" id="PTHR21737:SF4">
    <property type="entry name" value="SPLICING FACTOR CACTIN"/>
    <property type="match status" value="1"/>
</dbReference>
<gene>
    <name evidence="2" type="ORF">RIF29_29070</name>
</gene>
<feature type="domain" description="Splicing factor Cactin C-terminal" evidence="1">
    <location>
        <begin position="174"/>
        <end position="300"/>
    </location>
</feature>
<evidence type="ECO:0000313" key="3">
    <source>
        <dbReference type="Proteomes" id="UP001372338"/>
    </source>
</evidence>
<keyword evidence="3" id="KW-1185">Reference proteome</keyword>
<protein>
    <recommendedName>
        <fullName evidence="1">Splicing factor Cactin C-terminal domain-containing protein</fullName>
    </recommendedName>
</protein>
<dbReference type="Proteomes" id="UP001372338">
    <property type="component" value="Unassembled WGS sequence"/>
</dbReference>
<evidence type="ECO:0000259" key="1">
    <source>
        <dbReference type="Pfam" id="PF09732"/>
    </source>
</evidence>
<dbReference type="EMBL" id="JAYWIO010000006">
    <property type="protein sequence ID" value="KAK7255655.1"/>
    <property type="molecule type" value="Genomic_DNA"/>
</dbReference>
<dbReference type="Gene3D" id="3.40.50.1980">
    <property type="entry name" value="Nitrogenase molybdenum iron protein domain"/>
    <property type="match status" value="1"/>
</dbReference>
<evidence type="ECO:0000313" key="2">
    <source>
        <dbReference type="EMBL" id="KAK7255655.1"/>
    </source>
</evidence>
<dbReference type="Pfam" id="PF09732">
    <property type="entry name" value="CactinC_cactus"/>
    <property type="match status" value="1"/>
</dbReference>
<dbReference type="AlphaFoldDB" id="A0AAN9HX49"/>
<dbReference type="GO" id="GO:0005737">
    <property type="term" value="C:cytoplasm"/>
    <property type="evidence" value="ECO:0007669"/>
    <property type="project" value="TreeGrafter"/>
</dbReference>
<dbReference type="PANTHER" id="PTHR21737">
    <property type="entry name" value="POLYGLUTAMINE BINDING PROTEIN 1/MARVEL MEMBRANE-ASSOCIATING DOMAIN CONTAINING 3"/>
    <property type="match status" value="1"/>
</dbReference>
<dbReference type="InterPro" id="IPR019134">
    <property type="entry name" value="Cactin_C"/>
</dbReference>
<accession>A0AAN9HX49</accession>
<dbReference type="GO" id="GO:0005681">
    <property type="term" value="C:spliceosomal complex"/>
    <property type="evidence" value="ECO:0007669"/>
    <property type="project" value="TreeGrafter"/>
</dbReference>
<dbReference type="SMART" id="SM01050">
    <property type="entry name" value="CactinC_cactus"/>
    <property type="match status" value="1"/>
</dbReference>
<name>A0AAN9HX49_CROPI</name>
<organism evidence="2 3">
    <name type="scientific">Crotalaria pallida</name>
    <name type="common">Smooth rattlebox</name>
    <name type="synonym">Crotalaria striata</name>
    <dbReference type="NCBI Taxonomy" id="3830"/>
    <lineage>
        <taxon>Eukaryota</taxon>
        <taxon>Viridiplantae</taxon>
        <taxon>Streptophyta</taxon>
        <taxon>Embryophyta</taxon>
        <taxon>Tracheophyta</taxon>
        <taxon>Spermatophyta</taxon>
        <taxon>Magnoliopsida</taxon>
        <taxon>eudicotyledons</taxon>
        <taxon>Gunneridae</taxon>
        <taxon>Pentapetalae</taxon>
        <taxon>rosids</taxon>
        <taxon>fabids</taxon>
        <taxon>Fabales</taxon>
        <taxon>Fabaceae</taxon>
        <taxon>Papilionoideae</taxon>
        <taxon>50 kb inversion clade</taxon>
        <taxon>genistoids sensu lato</taxon>
        <taxon>core genistoids</taxon>
        <taxon>Crotalarieae</taxon>
        <taxon>Crotalaria</taxon>
    </lineage>
</organism>
<proteinExistence type="predicted"/>
<reference evidence="2 3" key="1">
    <citation type="submission" date="2024-01" db="EMBL/GenBank/DDBJ databases">
        <title>The genomes of 5 underutilized Papilionoideae crops provide insights into root nodulation and disease resistanc.</title>
        <authorList>
            <person name="Yuan L."/>
        </authorList>
    </citation>
    <scope>NUCLEOTIDE SEQUENCE [LARGE SCALE GENOMIC DNA]</scope>
    <source>
        <strain evidence="2">ZHUSHIDOU_FW_LH</strain>
        <tissue evidence="2">Leaf</tissue>
    </source>
</reference>